<reference evidence="1" key="1">
    <citation type="submission" date="2021-06" db="EMBL/GenBank/DDBJ databases">
        <title>Complete genome sequence of Stenotrophomonas maltophilia phage Philippe.</title>
        <authorList>
            <person name="Vallavanatt I."/>
            <person name="Bartz M."/>
            <person name="Clark J."/>
            <person name="Burrowes B."/>
            <person name="Liu M."/>
            <person name="Gill J."/>
        </authorList>
    </citation>
    <scope>NUCLEOTIDE SEQUENCE</scope>
</reference>
<dbReference type="EMBL" id="MZ326861">
    <property type="protein sequence ID" value="QYW02230.1"/>
    <property type="molecule type" value="Genomic_DNA"/>
</dbReference>
<name>A0AAE8BI40_9CAUD</name>
<dbReference type="Proteomes" id="UP000827261">
    <property type="component" value="Segment"/>
</dbReference>
<protein>
    <submittedName>
        <fullName evidence="1">Uncharacterized protein</fullName>
    </submittedName>
</protein>
<accession>A0AAE8BI40</accession>
<evidence type="ECO:0000313" key="2">
    <source>
        <dbReference type="Proteomes" id="UP000827261"/>
    </source>
</evidence>
<gene>
    <name evidence="1" type="ORF">CPT_Philippe_031</name>
</gene>
<proteinExistence type="predicted"/>
<keyword evidence="2" id="KW-1185">Reference proteome</keyword>
<evidence type="ECO:0000313" key="1">
    <source>
        <dbReference type="EMBL" id="QYW02230.1"/>
    </source>
</evidence>
<organism evidence="1 2">
    <name type="scientific">Stenotrophomonas phage Philippe</name>
    <dbReference type="NCBI Taxonomy" id="2859655"/>
    <lineage>
        <taxon>Viruses</taxon>
        <taxon>Duplodnaviria</taxon>
        <taxon>Heunggongvirae</taxon>
        <taxon>Uroviricota</taxon>
        <taxon>Caudoviricetes</taxon>
        <taxon>Schitoviridae</taxon>
        <taxon>Philippevirus</taxon>
        <taxon>Philippevirus philippe</taxon>
    </lineage>
</organism>
<sequence>MSSTVRSRGFIAIIANPDKRLDYSNRDEEAERYREEFHDRLYDDKTGLALSNDGRLVYIDQLKHAGWAIREDIYSLELGSIDIDGAAEFTAACETWKLNVIPGSIVPYSCIWYNASESPMARLTVEEFCKKTGVVL</sequence>